<accession>A0ABW2FWF1</accession>
<dbReference type="RefSeq" id="WP_345704381.1">
    <property type="nucleotide sequence ID" value="NZ_BAABKV010000001.1"/>
</dbReference>
<sequence>MPHDGHPARTVDDQLAVIDGLCVLPFPAQEVRPEGGDRWGGPGYHLALLRESRDFWEDRGEDVVEAAEREIEADLDTLSAVLTDRWGEPEAVDLWPFLGLDSPDPGFSAPEPLAYLAGVAGSMRVWRPTAVRWIALAIGQTDPEWPIQLLAASGGASLLPR</sequence>
<gene>
    <name evidence="1" type="ORF">ACFQMG_18675</name>
</gene>
<evidence type="ECO:0000313" key="2">
    <source>
        <dbReference type="Proteomes" id="UP001596435"/>
    </source>
</evidence>
<comment type="caution">
    <text evidence="1">The sequence shown here is derived from an EMBL/GenBank/DDBJ whole genome shotgun (WGS) entry which is preliminary data.</text>
</comment>
<keyword evidence="2" id="KW-1185">Reference proteome</keyword>
<organism evidence="1 2">
    <name type="scientific">Kitasatospora paranensis</name>
    <dbReference type="NCBI Taxonomy" id="258053"/>
    <lineage>
        <taxon>Bacteria</taxon>
        <taxon>Bacillati</taxon>
        <taxon>Actinomycetota</taxon>
        <taxon>Actinomycetes</taxon>
        <taxon>Kitasatosporales</taxon>
        <taxon>Streptomycetaceae</taxon>
        <taxon>Kitasatospora</taxon>
    </lineage>
</organism>
<dbReference type="Proteomes" id="UP001596435">
    <property type="component" value="Unassembled WGS sequence"/>
</dbReference>
<dbReference type="EMBL" id="JBHTAJ010000033">
    <property type="protein sequence ID" value="MFC7181578.1"/>
    <property type="molecule type" value="Genomic_DNA"/>
</dbReference>
<evidence type="ECO:0000313" key="1">
    <source>
        <dbReference type="EMBL" id="MFC7181578.1"/>
    </source>
</evidence>
<reference evidence="2" key="1">
    <citation type="journal article" date="2019" name="Int. J. Syst. Evol. Microbiol.">
        <title>The Global Catalogue of Microorganisms (GCM) 10K type strain sequencing project: providing services to taxonomists for standard genome sequencing and annotation.</title>
        <authorList>
            <consortium name="The Broad Institute Genomics Platform"/>
            <consortium name="The Broad Institute Genome Sequencing Center for Infectious Disease"/>
            <person name="Wu L."/>
            <person name="Ma J."/>
        </authorList>
    </citation>
    <scope>NUCLEOTIDE SEQUENCE [LARGE SCALE GENOMIC DNA]</scope>
    <source>
        <strain evidence="2">CGMCC 1.12859</strain>
    </source>
</reference>
<proteinExistence type="predicted"/>
<protein>
    <submittedName>
        <fullName evidence="1">Uncharacterized protein</fullName>
    </submittedName>
</protein>
<name>A0ABW2FWF1_9ACTN</name>